<dbReference type="Gene3D" id="1.25.40.590">
    <property type="entry name" value="Type IV / VI secretion system, DotU"/>
    <property type="match status" value="1"/>
</dbReference>
<dbReference type="PANTHER" id="PTHR38033:SF1">
    <property type="entry name" value="DOTU FAMILY TYPE IV_VI SECRETION SYSTEM PROTEIN"/>
    <property type="match status" value="1"/>
</dbReference>
<reference evidence="2 3" key="1">
    <citation type="submission" date="2019-07" db="EMBL/GenBank/DDBJ databases">
        <title>Shewanella sp. YLB-06 whole genomic sequence.</title>
        <authorList>
            <person name="Yu L."/>
        </authorList>
    </citation>
    <scope>NUCLEOTIDE SEQUENCE [LARGE SCALE GENOMIC DNA]</scope>
    <source>
        <strain evidence="2 3">YLB-06</strain>
    </source>
</reference>
<dbReference type="RefSeq" id="WP_144045739.1">
    <property type="nucleotide sequence ID" value="NZ_CP041614.1"/>
</dbReference>
<dbReference type="NCBIfam" id="TIGR03349">
    <property type="entry name" value="IV_VI_DotU"/>
    <property type="match status" value="1"/>
</dbReference>
<dbReference type="InterPro" id="IPR038522">
    <property type="entry name" value="T4/T6SS_DotU_sf"/>
</dbReference>
<feature type="domain" description="Type IV / VI secretion system DotU" evidence="1">
    <location>
        <begin position="50"/>
        <end position="244"/>
    </location>
</feature>
<dbReference type="PANTHER" id="PTHR38033">
    <property type="entry name" value="MEMBRANE PROTEIN-RELATED"/>
    <property type="match status" value="1"/>
</dbReference>
<dbReference type="InterPro" id="IPR036680">
    <property type="entry name" value="SPOR-like_sf"/>
</dbReference>
<organism evidence="2 3">
    <name type="scientific">Shewanella psychropiezotolerans</name>
    <dbReference type="NCBI Taxonomy" id="2593655"/>
    <lineage>
        <taxon>Bacteria</taxon>
        <taxon>Pseudomonadati</taxon>
        <taxon>Pseudomonadota</taxon>
        <taxon>Gammaproteobacteria</taxon>
        <taxon>Alteromonadales</taxon>
        <taxon>Shewanellaceae</taxon>
        <taxon>Shewanella</taxon>
    </lineage>
</organism>
<dbReference type="SUPFAM" id="SSF110997">
    <property type="entry name" value="Sporulation related repeat"/>
    <property type="match status" value="1"/>
</dbReference>
<gene>
    <name evidence="2" type="ORF">FM037_09130</name>
</gene>
<dbReference type="Proteomes" id="UP000315947">
    <property type="component" value="Chromosome"/>
</dbReference>
<dbReference type="InterPro" id="IPR017732">
    <property type="entry name" value="T4/T6SS_DotU"/>
</dbReference>
<evidence type="ECO:0000313" key="2">
    <source>
        <dbReference type="EMBL" id="QDO83360.1"/>
    </source>
</evidence>
<keyword evidence="3" id="KW-1185">Reference proteome</keyword>
<evidence type="ECO:0000259" key="1">
    <source>
        <dbReference type="Pfam" id="PF09850"/>
    </source>
</evidence>
<dbReference type="NCBIfam" id="NF038228">
    <property type="entry name" value="IcmH_DotU_IVB"/>
    <property type="match status" value="1"/>
</dbReference>
<dbReference type="Pfam" id="PF09850">
    <property type="entry name" value="DotU"/>
    <property type="match status" value="1"/>
</dbReference>
<proteinExistence type="predicted"/>
<accession>A0ABX5WW86</accession>
<dbReference type="EMBL" id="CP041614">
    <property type="protein sequence ID" value="QDO83360.1"/>
    <property type="molecule type" value="Genomic_DNA"/>
</dbReference>
<protein>
    <submittedName>
        <fullName evidence="2">DotU family type IV/VI secretion system protein</fullName>
    </submittedName>
</protein>
<evidence type="ECO:0000313" key="3">
    <source>
        <dbReference type="Proteomes" id="UP000315947"/>
    </source>
</evidence>
<sequence length="376" mass="43261">MSKLFNEEPTVLIRRCEANPGYKQVVEKSSYVDISRVGYSLDKLTAYGNPLLNTAAELLAILVSIPRLGAPRHIERFRQKLLDTIGVFKEKGLSLDYHPSIIEKSCFVFCAAFDEAILNTDWGVKACWENYSLMSKVFSQRNGGEAFFSLLENAALQPAKLTDFIELQYILLMLGFKGRYRYRDESALHEIKSQTYHLLRPYRSEKLTLTPNTPELIKRKQPWLLLSKRKVALLVMLTILFSYVFSEYQYRELSQPVLAQLDSLSQRNHMTKNWEGRFTSARNTRLIDETSENEEQDTFANIPTNWEVILAVFSRSEDATSVVEKLQLAGYHALMRDTGSGMQVYVEAVKNISGIRKLKNEINIRFGFNARVRRAQ</sequence>
<name>A0ABX5WW86_9GAMM</name>